<dbReference type="Pfam" id="PF03793">
    <property type="entry name" value="PASTA"/>
    <property type="match status" value="1"/>
</dbReference>
<dbReference type="InterPro" id="IPR005311">
    <property type="entry name" value="PBP_dimer"/>
</dbReference>
<evidence type="ECO:0000256" key="4">
    <source>
        <dbReference type="SAM" id="MobiDB-lite"/>
    </source>
</evidence>
<dbReference type="Gene3D" id="3.90.1310.10">
    <property type="entry name" value="Penicillin-binding protein 2a (Domain 2)"/>
    <property type="match status" value="1"/>
</dbReference>
<name>A0ABT9TZW9_PAEHA</name>
<sequence>MKKRIKLRTLVFGGIMTLLFFFLISRIYWVQVVDGAEWYERAVKRWSAQETIVAKRGTITDRNGNVIAMDSHAYTVAVNPQAINDAGITEEVVAGLHKILNKPESELRKIVTAKDEKGAFYKQREVRQEGFKIDKALADQVKALRDEIKEQLTKDKKKVSDVGIYLMDELKRYYPSQLLASQLVGFVDKEGKAKSGVEAYFNDQLEGVNGEIKFLKDGKRVQLSDGEVEYQAPEEGQDIALTIDSIIQSYVEEALREIVAKYNPKSITAIAADPNTMEILAMANMPEFNPNSYWDSNYANYNNHGVVSLYEPGSTFKIMTLAAAVEEGVFNPNETYKSGSVTIYGDTIRDIQRGGWGTISYLDGLKHSSNVAFVNLGYEKLGAEKLRDYLTKFGFAQKTGIQLSGERTGVLQMQYPIEVATAAIGQGVAVTPIQQVAAVAAVANGGKLMQPQIIKSITDPTTKKTTVFEPKVVRQVISKETSRKVGEYLEQVVSDQEIGTGRRAFIEGYRIAGKTGTAEKSIDGKYSEDKFVVSFVGYAPVENPKIVLYIVVDEPDDSTVGGGLVAAPAFREIMLKSLRHMGIMPDTSLIKEEAKKEAPVVVPAVTDLLVAQAKATLTPKNIQYELIGNGKTVLQQIPAAGSIVNPSQRVYLLTEQRDKLKVPNMTGLSLRDALEITTLLGIQLMPEGQGYVVSQKEETKNGKRTLKIVLAPQTGAGAVEGDDGSADSSDEQNNGTGDTGEADNGDSNATGDQDGESGGEQQNSITSE</sequence>
<dbReference type="CDD" id="cd06576">
    <property type="entry name" value="PASTA_Pbp2x-like_1"/>
    <property type="match status" value="1"/>
</dbReference>
<dbReference type="SUPFAM" id="SSF56519">
    <property type="entry name" value="Penicillin binding protein dimerisation domain"/>
    <property type="match status" value="1"/>
</dbReference>
<comment type="subcellular location">
    <subcellularLocation>
        <location evidence="1">Membrane</location>
    </subcellularLocation>
</comment>
<evidence type="ECO:0000256" key="5">
    <source>
        <dbReference type="SAM" id="Phobius"/>
    </source>
</evidence>
<keyword evidence="5" id="KW-0812">Transmembrane</keyword>
<keyword evidence="8" id="KW-1185">Reference proteome</keyword>
<dbReference type="PROSITE" id="PS51178">
    <property type="entry name" value="PASTA"/>
    <property type="match status" value="1"/>
</dbReference>
<evidence type="ECO:0000256" key="2">
    <source>
        <dbReference type="ARBA" id="ARBA00007171"/>
    </source>
</evidence>
<dbReference type="RefSeq" id="WP_307203791.1">
    <property type="nucleotide sequence ID" value="NZ_JAUSSU010000004.1"/>
</dbReference>
<comment type="similarity">
    <text evidence="2">Belongs to the transpeptidase family.</text>
</comment>
<comment type="caution">
    <text evidence="7">The sequence shown here is derived from an EMBL/GenBank/DDBJ whole genome shotgun (WGS) entry which is preliminary data.</text>
</comment>
<dbReference type="InterPro" id="IPR012338">
    <property type="entry name" value="Beta-lactam/transpept-like"/>
</dbReference>
<evidence type="ECO:0000313" key="8">
    <source>
        <dbReference type="Proteomes" id="UP001229346"/>
    </source>
</evidence>
<dbReference type="Pfam" id="PF00905">
    <property type="entry name" value="Transpeptidase"/>
    <property type="match status" value="1"/>
</dbReference>
<feature type="domain" description="PASTA" evidence="6">
    <location>
        <begin position="596"/>
        <end position="656"/>
    </location>
</feature>
<keyword evidence="5" id="KW-1133">Transmembrane helix</keyword>
<dbReference type="Gene3D" id="3.40.710.10">
    <property type="entry name" value="DD-peptidase/beta-lactamase superfamily"/>
    <property type="match status" value="1"/>
</dbReference>
<protein>
    <submittedName>
        <fullName evidence="7">Penicillin-binding protein 2B</fullName>
    </submittedName>
</protein>
<dbReference type="PANTHER" id="PTHR30627:SF26">
    <property type="entry name" value="PENICILLIN-BINDING PROTEIN 2B"/>
    <property type="match status" value="1"/>
</dbReference>
<dbReference type="InterPro" id="IPR036138">
    <property type="entry name" value="PBP_dimer_sf"/>
</dbReference>
<feature type="region of interest" description="Disordered" evidence="4">
    <location>
        <begin position="709"/>
        <end position="768"/>
    </location>
</feature>
<evidence type="ECO:0000256" key="1">
    <source>
        <dbReference type="ARBA" id="ARBA00004370"/>
    </source>
</evidence>
<feature type="transmembrane region" description="Helical" evidence="5">
    <location>
        <begin position="7"/>
        <end position="29"/>
    </location>
</feature>
<evidence type="ECO:0000259" key="6">
    <source>
        <dbReference type="PROSITE" id="PS51178"/>
    </source>
</evidence>
<dbReference type="InterPro" id="IPR050515">
    <property type="entry name" value="Beta-lactam/transpept"/>
</dbReference>
<dbReference type="Pfam" id="PF03717">
    <property type="entry name" value="PBP_dimer"/>
    <property type="match status" value="1"/>
</dbReference>
<dbReference type="EMBL" id="JAUSSU010000004">
    <property type="protein sequence ID" value="MDQ0112863.1"/>
    <property type="molecule type" value="Genomic_DNA"/>
</dbReference>
<dbReference type="Proteomes" id="UP001229346">
    <property type="component" value="Unassembled WGS sequence"/>
</dbReference>
<dbReference type="PANTHER" id="PTHR30627">
    <property type="entry name" value="PEPTIDOGLYCAN D,D-TRANSPEPTIDASE"/>
    <property type="match status" value="1"/>
</dbReference>
<dbReference type="InterPro" id="IPR005543">
    <property type="entry name" value="PASTA_dom"/>
</dbReference>
<proteinExistence type="inferred from homology"/>
<dbReference type="SUPFAM" id="SSF56601">
    <property type="entry name" value="beta-lactamase/transpeptidase-like"/>
    <property type="match status" value="1"/>
</dbReference>
<accession>A0ABT9TZW9</accession>
<organism evidence="7 8">
    <name type="scientific">Paenibacillus harenae</name>
    <dbReference type="NCBI Taxonomy" id="306543"/>
    <lineage>
        <taxon>Bacteria</taxon>
        <taxon>Bacillati</taxon>
        <taxon>Bacillota</taxon>
        <taxon>Bacilli</taxon>
        <taxon>Bacillales</taxon>
        <taxon>Paenibacillaceae</taxon>
        <taxon>Paenibacillus</taxon>
    </lineage>
</organism>
<dbReference type="InterPro" id="IPR001460">
    <property type="entry name" value="PCN-bd_Tpept"/>
</dbReference>
<evidence type="ECO:0000256" key="3">
    <source>
        <dbReference type="ARBA" id="ARBA00023136"/>
    </source>
</evidence>
<dbReference type="Gene3D" id="3.30.450.330">
    <property type="match status" value="1"/>
</dbReference>
<feature type="compositionally biased region" description="Acidic residues" evidence="4">
    <location>
        <begin position="720"/>
        <end position="730"/>
    </location>
</feature>
<dbReference type="SMART" id="SM00740">
    <property type="entry name" value="PASTA"/>
    <property type="match status" value="2"/>
</dbReference>
<gene>
    <name evidence="7" type="ORF">J2T15_002298</name>
</gene>
<keyword evidence="3 5" id="KW-0472">Membrane</keyword>
<reference evidence="7 8" key="1">
    <citation type="submission" date="2023-07" db="EMBL/GenBank/DDBJ databases">
        <title>Sorghum-associated microbial communities from plants grown in Nebraska, USA.</title>
        <authorList>
            <person name="Schachtman D."/>
        </authorList>
    </citation>
    <scope>NUCLEOTIDE SEQUENCE [LARGE SCALE GENOMIC DNA]</scope>
    <source>
        <strain evidence="7 8">CC482</strain>
    </source>
</reference>
<dbReference type="SUPFAM" id="SSF54184">
    <property type="entry name" value="Penicillin-binding protein 2x (pbp-2x), c-terminal domain"/>
    <property type="match status" value="2"/>
</dbReference>
<dbReference type="CDD" id="cd06575">
    <property type="entry name" value="PASTA_Pbp2x-like_2"/>
    <property type="match status" value="1"/>
</dbReference>
<evidence type="ECO:0000313" key="7">
    <source>
        <dbReference type="EMBL" id="MDQ0112863.1"/>
    </source>
</evidence>